<evidence type="ECO:0000256" key="16">
    <source>
        <dbReference type="RuleBase" id="RU361153"/>
    </source>
</evidence>
<evidence type="ECO:0000256" key="6">
    <source>
        <dbReference type="ARBA" id="ARBA00022729"/>
    </source>
</evidence>
<evidence type="ECO:0000256" key="17">
    <source>
        <dbReference type="SAM" id="SignalP"/>
    </source>
</evidence>
<dbReference type="EMBL" id="BN001308">
    <property type="protein sequence ID" value="CBF87701.1"/>
    <property type="molecule type" value="Genomic_DNA"/>
</dbReference>
<keyword evidence="7 16" id="KW-0378">Hydrolase</keyword>
<dbReference type="OrthoDB" id="1887033at2759"/>
<evidence type="ECO:0000256" key="14">
    <source>
        <dbReference type="ARBA" id="ARBA00041261"/>
    </source>
</evidence>
<dbReference type="CAZy" id="GH5">
    <property type="family name" value="Glycoside Hydrolase Family 5"/>
</dbReference>
<dbReference type="InterPro" id="IPR001547">
    <property type="entry name" value="Glyco_hydro_5"/>
</dbReference>
<evidence type="ECO:0000256" key="10">
    <source>
        <dbReference type="ARBA" id="ARBA00023316"/>
    </source>
</evidence>
<dbReference type="AlphaFoldDB" id="Q5BDP8"/>
<dbReference type="GO" id="GO:0009251">
    <property type="term" value="P:glucan catabolic process"/>
    <property type="evidence" value="ECO:0000318"/>
    <property type="project" value="GO_Central"/>
</dbReference>
<evidence type="ECO:0000256" key="5">
    <source>
        <dbReference type="ARBA" id="ARBA00022525"/>
    </source>
</evidence>
<keyword evidence="5" id="KW-0964">Secreted</keyword>
<evidence type="ECO:0000313" key="19">
    <source>
        <dbReference type="EMBL" id="CBF87701.1"/>
    </source>
</evidence>
<dbReference type="InterPro" id="IPR017853">
    <property type="entry name" value="GH"/>
</dbReference>
<dbReference type="eggNOG" id="ENOG502RW7W">
    <property type="taxonomic scope" value="Eukaryota"/>
</dbReference>
<dbReference type="GO" id="GO:0004338">
    <property type="term" value="F:glucan exo-1,3-beta-glucosidase activity"/>
    <property type="evidence" value="ECO:0000318"/>
    <property type="project" value="GO_Central"/>
</dbReference>
<sequence>MHPLHLLTTALLTTCTSSLPSSLSHQRPKFDDSYTKAFQPFSWSSAKVRGANLGGWLVQEASIDTAFWNTYAPDAPDEWTLCTTLGLKCASVLEHRYATFITTSTIDTLASVGVNLLRIPTTYAAWINLPGSGLYSGNQKAYLRKITEYAITNYNMHIVIDVHSLPGGLNGLDIGEKKGNWGWFYNATAWNHSLEVVDAVVEFIFTSSSPRSFTLEPMNEPTDRNRDDDLTMAVFGTPAALSDRAAAYVMSFWKAVLERVRTLESGIGSGISGTIPVAFQSFKLPSYWGGNFTADSNVVFDVHNYYFEGRNTTSENLPTYMRSDAEEKSITGNGVPVYVGEWAIQAAYNNSFALREKNLNAGLSIWEEYMQGSAYWTAKFEGTDEVNGEGNKSDYWSFGGFIELGYLG</sequence>
<keyword evidence="20" id="KW-1185">Reference proteome</keyword>
<comment type="similarity">
    <text evidence="3 16">Belongs to the glycosyl hydrolase 5 (cellulase A) family.</text>
</comment>
<dbReference type="Pfam" id="PF00150">
    <property type="entry name" value="Cellulase"/>
    <property type="match status" value="1"/>
</dbReference>
<dbReference type="GO" id="GO:0005576">
    <property type="term" value="C:extracellular region"/>
    <property type="evidence" value="ECO:0000318"/>
    <property type="project" value="GO_Central"/>
</dbReference>
<evidence type="ECO:0000256" key="11">
    <source>
        <dbReference type="ARBA" id="ARBA00036824"/>
    </source>
</evidence>
<feature type="chain" id="PRO_5010317662" description="glucan 1,3-beta-glucosidase" evidence="17">
    <location>
        <begin position="19"/>
        <end position="408"/>
    </location>
</feature>
<dbReference type="GO" id="GO:0071555">
    <property type="term" value="P:cell wall organization"/>
    <property type="evidence" value="ECO:0007669"/>
    <property type="project" value="UniProtKB-KW"/>
</dbReference>
<dbReference type="OMA" id="TIDSQFW"/>
<comment type="catalytic activity">
    <reaction evidence="11">
        <text>Successive hydrolysis of beta-D-glucose units from the non-reducing ends of (1-&gt;3)-beta-D-glucans, releasing alpha-glucose.</text>
        <dbReference type="EC" id="3.2.1.58"/>
    </reaction>
</comment>
<reference evidence="20" key="1">
    <citation type="journal article" date="2005" name="Nature">
        <title>Sequencing of Aspergillus nidulans and comparative analysis with A. fumigatus and A. oryzae.</title>
        <authorList>
            <person name="Galagan J.E."/>
            <person name="Calvo S.E."/>
            <person name="Cuomo C."/>
            <person name="Ma L.J."/>
            <person name="Wortman J.R."/>
            <person name="Batzoglou S."/>
            <person name="Lee S.I."/>
            <person name="Basturkmen M."/>
            <person name="Spevak C.C."/>
            <person name="Clutterbuck J."/>
            <person name="Kapitonov V."/>
            <person name="Jurka J."/>
            <person name="Scazzocchio C."/>
            <person name="Farman M."/>
            <person name="Butler J."/>
            <person name="Purcell S."/>
            <person name="Harris S."/>
            <person name="Braus G.H."/>
            <person name="Draht O."/>
            <person name="Busch S."/>
            <person name="D'Enfert C."/>
            <person name="Bouchier C."/>
            <person name="Goldman G.H."/>
            <person name="Bell-Pedersen D."/>
            <person name="Griffiths-Jones S."/>
            <person name="Doonan J.H."/>
            <person name="Yu J."/>
            <person name="Vienken K."/>
            <person name="Pain A."/>
            <person name="Freitag M."/>
            <person name="Selker E.U."/>
            <person name="Archer D.B."/>
            <person name="Penalva M.A."/>
            <person name="Oakley B.R."/>
            <person name="Momany M."/>
            <person name="Tanaka T."/>
            <person name="Kumagai T."/>
            <person name="Asai K."/>
            <person name="Machida M."/>
            <person name="Nierman W.C."/>
            <person name="Denning D.W."/>
            <person name="Caddick M."/>
            <person name="Hynes M."/>
            <person name="Paoletti M."/>
            <person name="Fischer R."/>
            <person name="Miller B."/>
            <person name="Dyer P."/>
            <person name="Sachs M.S."/>
            <person name="Osmani S.A."/>
            <person name="Birren B.W."/>
        </authorList>
    </citation>
    <scope>NUCLEOTIDE SEQUENCE [LARGE SCALE GENOMIC DNA]</scope>
    <source>
        <strain evidence="20">FGSC A4 / ATCC 38163 / CBS 112.46 / NRRL 194 / M139</strain>
    </source>
</reference>
<feature type="domain" description="Glycoside hydrolase family 5" evidence="18">
    <location>
        <begin position="97"/>
        <end position="379"/>
    </location>
</feature>
<evidence type="ECO:0000313" key="20">
    <source>
        <dbReference type="Proteomes" id="UP000000560"/>
    </source>
</evidence>
<keyword evidence="8" id="KW-0464">Manganese</keyword>
<evidence type="ECO:0000256" key="7">
    <source>
        <dbReference type="ARBA" id="ARBA00022801"/>
    </source>
</evidence>
<dbReference type="SUPFAM" id="SSF51445">
    <property type="entry name" value="(Trans)glycosidases"/>
    <property type="match status" value="1"/>
</dbReference>
<dbReference type="EC" id="3.2.1.58" evidence="13"/>
<dbReference type="Proteomes" id="UP000000560">
    <property type="component" value="Chromosome VIII"/>
</dbReference>
<evidence type="ECO:0000256" key="9">
    <source>
        <dbReference type="ARBA" id="ARBA00023295"/>
    </source>
</evidence>
<dbReference type="GeneID" id="2877110"/>
<dbReference type="RefSeq" id="XP_658936.1">
    <property type="nucleotide sequence ID" value="XM_653844.1"/>
</dbReference>
<keyword evidence="6 17" id="KW-0732">Signal</keyword>
<reference evidence="20" key="2">
    <citation type="journal article" date="2009" name="Fungal Genet. Biol.">
        <title>The 2008 update of the Aspergillus nidulans genome annotation: a community effort.</title>
        <authorList>
            <person name="Wortman J.R."/>
            <person name="Gilsenan J.M."/>
            <person name="Joardar V."/>
            <person name="Deegan J."/>
            <person name="Clutterbuck J."/>
            <person name="Andersen M.R."/>
            <person name="Archer D."/>
            <person name="Bencina M."/>
            <person name="Braus G."/>
            <person name="Coutinho P."/>
            <person name="von Dohren H."/>
            <person name="Doonan J."/>
            <person name="Driessen A.J."/>
            <person name="Durek P."/>
            <person name="Espeso E."/>
            <person name="Fekete E."/>
            <person name="Flipphi M."/>
            <person name="Estrada C.G."/>
            <person name="Geysens S."/>
            <person name="Goldman G."/>
            <person name="de Groot P.W."/>
            <person name="Hansen K."/>
            <person name="Harris S.D."/>
            <person name="Heinekamp T."/>
            <person name="Helmstaedt K."/>
            <person name="Henrissat B."/>
            <person name="Hofmann G."/>
            <person name="Homan T."/>
            <person name="Horio T."/>
            <person name="Horiuchi H."/>
            <person name="James S."/>
            <person name="Jones M."/>
            <person name="Karaffa L."/>
            <person name="Karanyi Z."/>
            <person name="Kato M."/>
            <person name="Keller N."/>
            <person name="Kelly D.E."/>
            <person name="Kiel J.A."/>
            <person name="Kim J.M."/>
            <person name="van der Klei I.J."/>
            <person name="Klis F.M."/>
            <person name="Kovalchuk A."/>
            <person name="Krasevec N."/>
            <person name="Kubicek C.P."/>
            <person name="Liu B."/>
            <person name="Maccabe A."/>
            <person name="Meyer V."/>
            <person name="Mirabito P."/>
            <person name="Miskei M."/>
            <person name="Mos M."/>
            <person name="Mullins J."/>
            <person name="Nelson D.R."/>
            <person name="Nielsen J."/>
            <person name="Oakley B.R."/>
            <person name="Osmani S.A."/>
            <person name="Pakula T."/>
            <person name="Paszewski A."/>
            <person name="Paulsen I."/>
            <person name="Pilsyk S."/>
            <person name="Pocsi I."/>
            <person name="Punt P.J."/>
            <person name="Ram A.F."/>
            <person name="Ren Q."/>
            <person name="Robellet X."/>
            <person name="Robson G."/>
            <person name="Seiboth B."/>
            <person name="van Solingen P."/>
            <person name="Specht T."/>
            <person name="Sun J."/>
            <person name="Taheri-Talesh N."/>
            <person name="Takeshita N."/>
            <person name="Ussery D."/>
            <person name="vanKuyk P.A."/>
            <person name="Visser H."/>
            <person name="van de Vondervoort P.J."/>
            <person name="de Vries R.P."/>
            <person name="Walton J."/>
            <person name="Xiang X."/>
            <person name="Xiong Y."/>
            <person name="Zeng A.P."/>
            <person name="Brandt B.W."/>
            <person name="Cornell M.J."/>
            <person name="van den Hondel C.A."/>
            <person name="Visser J."/>
            <person name="Oliver S.G."/>
            <person name="Turner G."/>
        </authorList>
    </citation>
    <scope>GENOME REANNOTATION</scope>
    <source>
        <strain evidence="20">FGSC A4 / ATCC 38163 / CBS 112.46 / NRRL 194 / M139</strain>
    </source>
</reference>
<dbReference type="InterPro" id="IPR050386">
    <property type="entry name" value="Glycosyl_hydrolase_5"/>
</dbReference>
<keyword evidence="9 16" id="KW-0326">Glycosidase</keyword>
<accession>C8VS48</accession>
<evidence type="ECO:0000259" key="18">
    <source>
        <dbReference type="Pfam" id="PF00150"/>
    </source>
</evidence>
<dbReference type="PANTHER" id="PTHR31297">
    <property type="entry name" value="GLUCAN ENDO-1,6-BETA-GLUCOSIDASE B"/>
    <property type="match status" value="1"/>
</dbReference>
<accession>Q5BDP8</accession>
<dbReference type="PANTHER" id="PTHR31297:SF1">
    <property type="entry name" value="GLUCAN 1,3-BETA-GLUCOSIDASE I_II-RELATED"/>
    <property type="match status" value="1"/>
</dbReference>
<organism evidence="19 20">
    <name type="scientific">Emericella nidulans (strain FGSC A4 / ATCC 38163 / CBS 112.46 / NRRL 194 / M139)</name>
    <name type="common">Aspergillus nidulans</name>
    <dbReference type="NCBI Taxonomy" id="227321"/>
    <lineage>
        <taxon>Eukaryota</taxon>
        <taxon>Fungi</taxon>
        <taxon>Dikarya</taxon>
        <taxon>Ascomycota</taxon>
        <taxon>Pezizomycotina</taxon>
        <taxon>Eurotiomycetes</taxon>
        <taxon>Eurotiomycetidae</taxon>
        <taxon>Eurotiales</taxon>
        <taxon>Aspergillaceae</taxon>
        <taxon>Aspergillus</taxon>
        <taxon>Aspergillus subgen. Nidulantes</taxon>
    </lineage>
</organism>
<evidence type="ECO:0000256" key="3">
    <source>
        <dbReference type="ARBA" id="ARBA00005641"/>
    </source>
</evidence>
<evidence type="ECO:0000256" key="4">
    <source>
        <dbReference type="ARBA" id="ARBA00011245"/>
    </source>
</evidence>
<evidence type="ECO:0000256" key="13">
    <source>
        <dbReference type="ARBA" id="ARBA00038929"/>
    </source>
</evidence>
<dbReference type="KEGG" id="ani:ANIA_01332"/>
<evidence type="ECO:0000256" key="15">
    <source>
        <dbReference type="ARBA" id="ARBA00041265"/>
    </source>
</evidence>
<dbReference type="Gene3D" id="3.20.20.80">
    <property type="entry name" value="Glycosidases"/>
    <property type="match status" value="1"/>
</dbReference>
<name>Q5BDP8_EMENI</name>
<proteinExistence type="inferred from homology"/>
<evidence type="ECO:0000256" key="2">
    <source>
        <dbReference type="ARBA" id="ARBA00004613"/>
    </source>
</evidence>
<dbReference type="HOGENOM" id="CLU_004624_2_0_1"/>
<feature type="signal peptide" evidence="17">
    <location>
        <begin position="1"/>
        <end position="18"/>
    </location>
</feature>
<keyword evidence="10" id="KW-0961">Cell wall biogenesis/degradation</keyword>
<comment type="subunit">
    <text evidence="4">Monomer.</text>
</comment>
<comment type="function">
    <text evidence="12">Beta-glucanases participate in the metabolism of beta-glucan, the main structural component of the cell wall. It could also function biosynthetically as a transglycosylase.</text>
</comment>
<dbReference type="InParanoid" id="Q5BDP8"/>
<comment type="cofactor">
    <cofactor evidence="1">
        <name>Mn(2+)</name>
        <dbReference type="ChEBI" id="CHEBI:29035"/>
    </cofactor>
</comment>
<evidence type="ECO:0000256" key="8">
    <source>
        <dbReference type="ARBA" id="ARBA00023211"/>
    </source>
</evidence>
<comment type="subcellular location">
    <subcellularLocation>
        <location evidence="2">Secreted</location>
    </subcellularLocation>
</comment>
<protein>
    <recommendedName>
        <fullName evidence="13">glucan 1,3-beta-glucosidase</fullName>
        <ecNumber evidence="13">3.2.1.58</ecNumber>
    </recommendedName>
    <alternativeName>
        <fullName evidence="15">Exo-1,3-beta-glucanase 1</fullName>
    </alternativeName>
    <alternativeName>
        <fullName evidence="14">Exo-1,3-beta-glucanase A</fullName>
    </alternativeName>
</protein>
<evidence type="ECO:0000256" key="12">
    <source>
        <dbReference type="ARBA" id="ARBA00037254"/>
    </source>
</evidence>
<evidence type="ECO:0000256" key="1">
    <source>
        <dbReference type="ARBA" id="ARBA00001936"/>
    </source>
</evidence>
<gene>
    <name evidence="19" type="ORF">ANIA_01332</name>
</gene>